<proteinExistence type="predicted"/>
<keyword evidence="1" id="KW-0479">Metal-binding</keyword>
<dbReference type="Gene3D" id="3.30.70.3270">
    <property type="match status" value="1"/>
</dbReference>
<evidence type="ECO:0000313" key="6">
    <source>
        <dbReference type="Proteomes" id="UP000030652"/>
    </source>
</evidence>
<dbReference type="InterPro" id="IPR009051">
    <property type="entry name" value="Helical_ferredxn"/>
</dbReference>
<dbReference type="Gene3D" id="3.30.70.20">
    <property type="match status" value="1"/>
</dbReference>
<sequence length="558" mass="61950">METQNRENDTYVSTDKLDRKWIDVNIPCSAACPAMTDIPGYIQAIKDGDYETAYRINRKENILPGVLGRVCDRPCEPACRHGWDGLGDPVSICFLKRAAADYGMGPVNPEIKSNGKKVCVIGAGPAGLTAANDLALKGYQVTILEQFDQPGGMLRYGIPQFRLPYDVVAEDVKSITDLGVTINTNVRVKDVRDIEKLRKDYDAVILAGGCANPKQIRIPGIDSKGAYWGLDFLIAANGEEFDIQMEKVVVIGGGFTAVDCTRMSYRLEAKNITLAYRRTKDDLYVGAHELEVMEAEGIDTLFLASPVSILSNDEGVVTGVQFIHNSINEDRSITPIEGSEFVVEADTVIFAVGQEADEKIVETENVELKHGFSIAGDFRNGSSTVIEAVADGRKVAREVHMQLSGVKGFQDTIHISEVKDTGRKRDYDFIPVQPMDTTPMRDRKIKNKEVETGYSKEKSITEAKRCYLCHYNYQIDISRCIYCLACIDVMPVDCIKMAKDIEVTEDGNLNYIETKKWSEVEAITIDNDKCIRCGNCVRACPVDCISISKYKLETVEKK</sequence>
<evidence type="ECO:0000256" key="1">
    <source>
        <dbReference type="ARBA" id="ARBA00022723"/>
    </source>
</evidence>
<dbReference type="PANTHER" id="PTHR42783:SF3">
    <property type="entry name" value="GLUTAMATE SYNTHASE [NADPH] SMALL CHAIN-RELATED"/>
    <property type="match status" value="1"/>
</dbReference>
<dbReference type="PANTHER" id="PTHR42783">
    <property type="entry name" value="GLUTAMATE SYNTHASE [NADPH] SMALL CHAIN"/>
    <property type="match status" value="1"/>
</dbReference>
<comment type="caution">
    <text evidence="5">The sequence shown here is derived from an EMBL/GenBank/DDBJ whole genome shotgun (WGS) entry which is preliminary data.</text>
</comment>
<dbReference type="SUPFAM" id="SSF46548">
    <property type="entry name" value="alpha-helical ferredoxin"/>
    <property type="match status" value="1"/>
</dbReference>
<dbReference type="Gene3D" id="3.50.50.60">
    <property type="entry name" value="FAD/NAD(P)-binding domain"/>
    <property type="match status" value="1"/>
</dbReference>
<dbReference type="PRINTS" id="PR00419">
    <property type="entry name" value="ADXRDTASE"/>
</dbReference>
<keyword evidence="3" id="KW-0411">Iron-sulfur</keyword>
<gene>
    <name evidence="5" type="ORF">SCABRO_00320</name>
</gene>
<feature type="domain" description="4Fe-4S ferredoxin-type" evidence="4">
    <location>
        <begin position="521"/>
        <end position="550"/>
    </location>
</feature>
<dbReference type="PROSITE" id="PS51379">
    <property type="entry name" value="4FE4S_FER_2"/>
    <property type="match status" value="2"/>
</dbReference>
<evidence type="ECO:0000256" key="2">
    <source>
        <dbReference type="ARBA" id="ARBA00023004"/>
    </source>
</evidence>
<dbReference type="AlphaFoldDB" id="A0A0B0ERZ7"/>
<dbReference type="Gene3D" id="1.10.1060.10">
    <property type="entry name" value="Alpha-helical ferredoxin"/>
    <property type="match status" value="1"/>
</dbReference>
<dbReference type="PATRIC" id="fig|237368.3.peg.351"/>
<evidence type="ECO:0000313" key="5">
    <source>
        <dbReference type="EMBL" id="KHE93903.1"/>
    </source>
</evidence>
<accession>A0A0B0ERZ7</accession>
<dbReference type="GO" id="GO:0046872">
    <property type="term" value="F:metal ion binding"/>
    <property type="evidence" value="ECO:0007669"/>
    <property type="project" value="UniProtKB-KW"/>
</dbReference>
<dbReference type="Pfam" id="PF14691">
    <property type="entry name" value="Fer4_20"/>
    <property type="match status" value="1"/>
</dbReference>
<dbReference type="InterPro" id="IPR017896">
    <property type="entry name" value="4Fe4S_Fe-S-bd"/>
</dbReference>
<dbReference type="Pfam" id="PF00037">
    <property type="entry name" value="Fer4"/>
    <property type="match status" value="1"/>
</dbReference>
<dbReference type="Pfam" id="PF07992">
    <property type="entry name" value="Pyr_redox_2"/>
    <property type="match status" value="1"/>
</dbReference>
<dbReference type="Gene3D" id="3.40.50.720">
    <property type="entry name" value="NAD(P)-binding Rossmann-like Domain"/>
    <property type="match status" value="1"/>
</dbReference>
<dbReference type="InterPro" id="IPR017900">
    <property type="entry name" value="4Fe4S_Fe_S_CS"/>
</dbReference>
<dbReference type="GO" id="GO:0016491">
    <property type="term" value="F:oxidoreductase activity"/>
    <property type="evidence" value="ECO:0007669"/>
    <property type="project" value="InterPro"/>
</dbReference>
<evidence type="ECO:0000256" key="3">
    <source>
        <dbReference type="ARBA" id="ARBA00023014"/>
    </source>
</evidence>
<dbReference type="InterPro" id="IPR036188">
    <property type="entry name" value="FAD/NAD-bd_sf"/>
</dbReference>
<protein>
    <submittedName>
        <fullName evidence="5">NAD(P) oxidoreductase</fullName>
    </submittedName>
</protein>
<organism evidence="5 6">
    <name type="scientific">Candidatus Scalindua brodae</name>
    <dbReference type="NCBI Taxonomy" id="237368"/>
    <lineage>
        <taxon>Bacteria</taxon>
        <taxon>Pseudomonadati</taxon>
        <taxon>Planctomycetota</taxon>
        <taxon>Candidatus Brocadiia</taxon>
        <taxon>Candidatus Brocadiales</taxon>
        <taxon>Candidatus Scalinduaceae</taxon>
        <taxon>Candidatus Scalindua</taxon>
    </lineage>
</organism>
<dbReference type="GO" id="GO:0051536">
    <property type="term" value="F:iron-sulfur cluster binding"/>
    <property type="evidence" value="ECO:0007669"/>
    <property type="project" value="UniProtKB-KW"/>
</dbReference>
<dbReference type="Proteomes" id="UP000030652">
    <property type="component" value="Unassembled WGS sequence"/>
</dbReference>
<name>A0A0B0ERZ7_9BACT</name>
<dbReference type="SUPFAM" id="SSF54862">
    <property type="entry name" value="4Fe-4S ferredoxins"/>
    <property type="match status" value="1"/>
</dbReference>
<dbReference type="EMBL" id="JRYO01000029">
    <property type="protein sequence ID" value="KHE93903.1"/>
    <property type="molecule type" value="Genomic_DNA"/>
</dbReference>
<feature type="domain" description="4Fe-4S ferredoxin-type" evidence="4">
    <location>
        <begin position="471"/>
        <end position="500"/>
    </location>
</feature>
<dbReference type="eggNOG" id="COG0493">
    <property type="taxonomic scope" value="Bacteria"/>
</dbReference>
<dbReference type="PROSITE" id="PS00198">
    <property type="entry name" value="4FE4S_FER_1"/>
    <property type="match status" value="1"/>
</dbReference>
<keyword evidence="2" id="KW-0408">Iron</keyword>
<evidence type="ECO:0000259" key="4">
    <source>
        <dbReference type="PROSITE" id="PS51379"/>
    </source>
</evidence>
<dbReference type="InterPro" id="IPR028261">
    <property type="entry name" value="DPD_II"/>
</dbReference>
<reference evidence="5 6" key="1">
    <citation type="submission" date="2014-10" db="EMBL/GenBank/DDBJ databases">
        <title>Draft genome of anammox bacterium scalindua brodae, obtained using differential coverage binning of sequence data from two enrichment reactors.</title>
        <authorList>
            <person name="Speth D.R."/>
            <person name="Russ L."/>
            <person name="Kartal B."/>
            <person name="Op den Camp H.J."/>
            <person name="Dutilh B.E."/>
            <person name="Jetten M.S."/>
        </authorList>
    </citation>
    <scope>NUCLEOTIDE SEQUENCE [LARGE SCALE GENOMIC DNA]</scope>
    <source>
        <strain evidence="5">RU1</strain>
    </source>
</reference>
<dbReference type="SUPFAM" id="SSF51971">
    <property type="entry name" value="Nucleotide-binding domain"/>
    <property type="match status" value="1"/>
</dbReference>
<dbReference type="InterPro" id="IPR023753">
    <property type="entry name" value="FAD/NAD-binding_dom"/>
</dbReference>